<evidence type="ECO:0000259" key="13">
    <source>
        <dbReference type="Pfam" id="PF21901"/>
    </source>
</evidence>
<dbReference type="PANTHER" id="PTHR21229">
    <property type="entry name" value="LUNG SEVEN TRANSMEMBRANE RECEPTOR"/>
    <property type="match status" value="1"/>
</dbReference>
<comment type="similarity">
    <text evidence="8">Belongs to the LU7TM family. TMEM87 subfamily.</text>
</comment>
<feature type="signal peptide" evidence="11">
    <location>
        <begin position="1"/>
        <end position="18"/>
    </location>
</feature>
<evidence type="ECO:0000256" key="7">
    <source>
        <dbReference type="ARBA" id="ARBA00023180"/>
    </source>
</evidence>
<proteinExistence type="inferred from homology"/>
<evidence type="ECO:0000256" key="11">
    <source>
        <dbReference type="SAM" id="SignalP"/>
    </source>
</evidence>
<feature type="domain" description="TMEM87A/B GOLD" evidence="13">
    <location>
        <begin position="20"/>
        <end position="162"/>
    </location>
</feature>
<feature type="domain" description="GOST seven transmembrane" evidence="12">
    <location>
        <begin position="251"/>
        <end position="296"/>
    </location>
</feature>
<dbReference type="InterPro" id="IPR053937">
    <property type="entry name" value="GOST_TM"/>
</dbReference>
<evidence type="ECO:0000313" key="14">
    <source>
        <dbReference type="Proteomes" id="UP000694865"/>
    </source>
</evidence>
<evidence type="ECO:0000259" key="12">
    <source>
        <dbReference type="Pfam" id="PF06814"/>
    </source>
</evidence>
<comment type="subcellular location">
    <subcellularLocation>
        <location evidence="1">Golgi apparatus membrane</location>
        <topology evidence="1">Multi-pass membrane protein</topology>
    </subcellularLocation>
</comment>
<dbReference type="Pfam" id="PF06814">
    <property type="entry name" value="GOST_TM"/>
    <property type="match status" value="1"/>
</dbReference>
<dbReference type="Proteomes" id="UP000694865">
    <property type="component" value="Unplaced"/>
</dbReference>
<evidence type="ECO:0000256" key="2">
    <source>
        <dbReference type="ARBA" id="ARBA00022692"/>
    </source>
</evidence>
<reference evidence="15" key="1">
    <citation type="submission" date="2025-08" db="UniProtKB">
        <authorList>
            <consortium name="RefSeq"/>
        </authorList>
    </citation>
    <scope>IDENTIFICATION</scope>
    <source>
        <tissue evidence="15">Testes</tissue>
    </source>
</reference>
<evidence type="ECO:0000256" key="10">
    <source>
        <dbReference type="SAM" id="Phobius"/>
    </source>
</evidence>
<accession>A0ABM0N0H8</accession>
<evidence type="ECO:0000256" key="8">
    <source>
        <dbReference type="ARBA" id="ARBA00044946"/>
    </source>
</evidence>
<evidence type="ECO:0000256" key="4">
    <source>
        <dbReference type="ARBA" id="ARBA00022989"/>
    </source>
</evidence>
<dbReference type="PANTHER" id="PTHR21229:SF1">
    <property type="entry name" value="GH17801P"/>
    <property type="match status" value="1"/>
</dbReference>
<keyword evidence="7" id="KW-0325">Glycoprotein</keyword>
<dbReference type="InterPro" id="IPR054101">
    <property type="entry name" value="TMEM87A/B_GOLD"/>
</dbReference>
<dbReference type="GeneID" id="102806316"/>
<evidence type="ECO:0000256" key="1">
    <source>
        <dbReference type="ARBA" id="ARBA00004653"/>
    </source>
</evidence>
<feature type="region of interest" description="Disordered" evidence="9">
    <location>
        <begin position="160"/>
        <end position="192"/>
    </location>
</feature>
<evidence type="ECO:0000256" key="3">
    <source>
        <dbReference type="ARBA" id="ARBA00022729"/>
    </source>
</evidence>
<sequence>MATLQIAVILSIVVGSLSYPEQGKFHATLGKNGGYVGFTKTAFKNTRIKLKVDCDGEDTDGIDYTVGWFLRYTPCSDNYNNVIMDEATYSGYYNAPQYIQANEKLTKYQQSEGINLGTCGSLLMFKDESGMSPQVLLNTNQFSTKTNTTVRSSTEAMKKENVVDAKDKSKKVRDVDENAPDKVSEASKDDGNAAVEAPKDKNVVTTTWEDGTYYFIVFIQTETPTEGLKLKFSVDVEMESSKGFISAIDYPLLIFYAVMCVVYSLMALLWLFCSACQWRDLLRIQFWIGGVILLGKLMER</sequence>
<keyword evidence="6 10" id="KW-0472">Membrane</keyword>
<evidence type="ECO:0000256" key="9">
    <source>
        <dbReference type="SAM" id="MobiDB-lite"/>
    </source>
</evidence>
<evidence type="ECO:0000313" key="15">
    <source>
        <dbReference type="RefSeq" id="XP_006825769.1"/>
    </source>
</evidence>
<keyword evidence="14" id="KW-1185">Reference proteome</keyword>
<dbReference type="InterPro" id="IPR009637">
    <property type="entry name" value="GPR107/GPR108-like"/>
</dbReference>
<name>A0ABM0N0H8_SACKO</name>
<feature type="chain" id="PRO_5047161771" evidence="11">
    <location>
        <begin position="19"/>
        <end position="300"/>
    </location>
</feature>
<gene>
    <name evidence="15" type="primary">LOC102806316</name>
</gene>
<evidence type="ECO:0000256" key="5">
    <source>
        <dbReference type="ARBA" id="ARBA00023034"/>
    </source>
</evidence>
<evidence type="ECO:0000256" key="6">
    <source>
        <dbReference type="ARBA" id="ARBA00023136"/>
    </source>
</evidence>
<keyword evidence="4 10" id="KW-1133">Transmembrane helix</keyword>
<dbReference type="RefSeq" id="XP_006825769.1">
    <property type="nucleotide sequence ID" value="XM_006825706.1"/>
</dbReference>
<protein>
    <submittedName>
        <fullName evidence="15">Transmembrane protein 87A-like</fullName>
    </submittedName>
</protein>
<keyword evidence="3 11" id="KW-0732">Signal</keyword>
<dbReference type="Pfam" id="PF21901">
    <property type="entry name" value="TMEM87A-B_GOLD"/>
    <property type="match status" value="1"/>
</dbReference>
<keyword evidence="5" id="KW-0333">Golgi apparatus</keyword>
<feature type="transmembrane region" description="Helical" evidence="10">
    <location>
        <begin position="250"/>
        <end position="273"/>
    </location>
</feature>
<organism evidence="14 15">
    <name type="scientific">Saccoglossus kowalevskii</name>
    <name type="common">Acorn worm</name>
    <dbReference type="NCBI Taxonomy" id="10224"/>
    <lineage>
        <taxon>Eukaryota</taxon>
        <taxon>Metazoa</taxon>
        <taxon>Hemichordata</taxon>
        <taxon>Enteropneusta</taxon>
        <taxon>Harrimaniidae</taxon>
        <taxon>Saccoglossus</taxon>
    </lineage>
</organism>
<keyword evidence="2 10" id="KW-0812">Transmembrane</keyword>